<dbReference type="STRING" id="1380566.A0A179G637"/>
<dbReference type="KEGG" id="pchm:VFPPC_12973"/>
<protein>
    <submittedName>
        <fullName evidence="3">NADH(P)-binding domain-containing protein</fullName>
    </submittedName>
</protein>
<dbReference type="OrthoDB" id="419598at2759"/>
<dbReference type="PANTHER" id="PTHR43355">
    <property type="entry name" value="FLAVIN REDUCTASE (NADPH)"/>
    <property type="match status" value="1"/>
</dbReference>
<dbReference type="SUPFAM" id="SSF51735">
    <property type="entry name" value="NAD(P)-binding Rossmann-fold domains"/>
    <property type="match status" value="1"/>
</dbReference>
<dbReference type="InterPro" id="IPR051606">
    <property type="entry name" value="Polyketide_Oxido-like"/>
</dbReference>
<dbReference type="EMBL" id="LSBJ02000001">
    <property type="protein sequence ID" value="OAQ73294.1"/>
    <property type="molecule type" value="Genomic_DNA"/>
</dbReference>
<keyword evidence="4" id="KW-1185">Reference proteome</keyword>
<dbReference type="RefSeq" id="XP_018149377.1">
    <property type="nucleotide sequence ID" value="XM_018290750.1"/>
</dbReference>
<dbReference type="InterPro" id="IPR016040">
    <property type="entry name" value="NAD(P)-bd_dom"/>
</dbReference>
<gene>
    <name evidence="3" type="ORF">VFPPC_12973</name>
</gene>
<evidence type="ECO:0000313" key="4">
    <source>
        <dbReference type="Proteomes" id="UP000078397"/>
    </source>
</evidence>
<name>A0A179G637_METCM</name>
<dbReference type="Gene3D" id="3.40.50.720">
    <property type="entry name" value="NAD(P)-binding Rossmann-like Domain"/>
    <property type="match status" value="1"/>
</dbReference>
<feature type="domain" description="NAD(P)-binding" evidence="2">
    <location>
        <begin position="7"/>
        <end position="214"/>
    </location>
</feature>
<organism evidence="3 4">
    <name type="scientific">Pochonia chlamydosporia 170</name>
    <dbReference type="NCBI Taxonomy" id="1380566"/>
    <lineage>
        <taxon>Eukaryota</taxon>
        <taxon>Fungi</taxon>
        <taxon>Dikarya</taxon>
        <taxon>Ascomycota</taxon>
        <taxon>Pezizomycotina</taxon>
        <taxon>Sordariomycetes</taxon>
        <taxon>Hypocreomycetidae</taxon>
        <taxon>Hypocreales</taxon>
        <taxon>Clavicipitaceae</taxon>
        <taxon>Pochonia</taxon>
    </lineage>
</organism>
<evidence type="ECO:0000313" key="3">
    <source>
        <dbReference type="EMBL" id="OAQ73294.1"/>
    </source>
</evidence>
<dbReference type="GeneID" id="28854744"/>
<reference evidence="3 4" key="1">
    <citation type="journal article" date="2016" name="PLoS Pathog.">
        <title>Biosynthesis of antibiotic leucinostatins in bio-control fungus Purpureocillium lilacinum and their inhibition on phytophthora revealed by genome mining.</title>
        <authorList>
            <person name="Wang G."/>
            <person name="Liu Z."/>
            <person name="Lin R."/>
            <person name="Li E."/>
            <person name="Mao Z."/>
            <person name="Ling J."/>
            <person name="Yang Y."/>
            <person name="Yin W.B."/>
            <person name="Xie B."/>
        </authorList>
    </citation>
    <scope>NUCLEOTIDE SEQUENCE [LARGE SCALE GENOMIC DNA]</scope>
    <source>
        <strain evidence="3">170</strain>
    </source>
</reference>
<dbReference type="Pfam" id="PF13460">
    <property type="entry name" value="NAD_binding_10"/>
    <property type="match status" value="1"/>
</dbReference>
<dbReference type="Proteomes" id="UP000078397">
    <property type="component" value="Unassembled WGS sequence"/>
</dbReference>
<comment type="similarity">
    <text evidence="1">Belongs to the avfA family.</text>
</comment>
<evidence type="ECO:0000256" key="1">
    <source>
        <dbReference type="ARBA" id="ARBA00038376"/>
    </source>
</evidence>
<evidence type="ECO:0000259" key="2">
    <source>
        <dbReference type="Pfam" id="PF13460"/>
    </source>
</evidence>
<proteinExistence type="inferred from homology"/>
<dbReference type="AlphaFoldDB" id="A0A179G637"/>
<sequence length="227" mass="24256">MHIYITGSTGRNGKLTLQAALANNHTVTALVRNPSSLTPHPNLTIVQGTPTSQADVQRALTTPQLPQAIISTLSLRRTSDSPFAALSPDSPADFLESTMETLIAAVKSTFPASKLPKIIVNSSMGAGSSEPAMSMPIRFIFKHTAMRFTLQGHNNMDEIVRQSGLTFVLARAARLVDGQEAGDLEALSDDGKGCGWNPTTNRGALGRWMVEAAETDTWDGKSPVLID</sequence>
<comment type="caution">
    <text evidence="3">The sequence shown here is derived from an EMBL/GenBank/DDBJ whole genome shotgun (WGS) entry which is preliminary data.</text>
</comment>
<dbReference type="GO" id="GO:0042602">
    <property type="term" value="F:riboflavin reductase (NADPH) activity"/>
    <property type="evidence" value="ECO:0007669"/>
    <property type="project" value="TreeGrafter"/>
</dbReference>
<dbReference type="InterPro" id="IPR036291">
    <property type="entry name" value="NAD(P)-bd_dom_sf"/>
</dbReference>
<accession>A0A179G637</accession>
<dbReference type="PANTHER" id="PTHR43355:SF2">
    <property type="entry name" value="FLAVIN REDUCTASE (NADPH)"/>
    <property type="match status" value="1"/>
</dbReference>
<dbReference type="GO" id="GO:0004074">
    <property type="term" value="F:biliverdin reductase [NAD(P)H] activity"/>
    <property type="evidence" value="ECO:0007669"/>
    <property type="project" value="TreeGrafter"/>
</dbReference>